<feature type="compositionally biased region" description="Pro residues" evidence="1">
    <location>
        <begin position="264"/>
        <end position="273"/>
    </location>
</feature>
<evidence type="ECO:0000256" key="1">
    <source>
        <dbReference type="SAM" id="MobiDB-lite"/>
    </source>
</evidence>
<sequence>MSQLPTSSRDVPATPPPLDAAGNLPAVRFRTPSDTTLLDPTARWSDSTINLPEQPPTILQAPLPPPILVNSSRNSISVSLMSGGTSGDGSSNQNNVVACLPDVAALVGQMDPYVHGALAVAVETLVQDGDTLTVLVLMKGGGSDGGAPKSSSGRRLSSGSVGGVDRDERQSLNYVREILDKFRRWYRKECTFSVRPLRVGRDPVTTILKACDSLQPTMFIIPRHQIGGTLWSILQPDLPAVLFDRATFPVMALKKHLPLNFNPTSPPSSPPTSPTSSVGSRPASTGAVGSPEFLPLARYDTTNTMSSVGSVGRPALSFRSRSISNGGSSDLKSMMEYEAGVT</sequence>
<feature type="compositionally biased region" description="Polar residues" evidence="1">
    <location>
        <begin position="322"/>
        <end position="331"/>
    </location>
</feature>
<reference evidence="2 3" key="1">
    <citation type="journal article" date="2015" name="Genome Biol. Evol.">
        <title>Phylogenomic analyses indicate that early fungi evolved digesting cell walls of algal ancestors of land plants.</title>
        <authorList>
            <person name="Chang Y."/>
            <person name="Wang S."/>
            <person name="Sekimoto S."/>
            <person name="Aerts A.L."/>
            <person name="Choi C."/>
            <person name="Clum A."/>
            <person name="LaButti K.M."/>
            <person name="Lindquist E.A."/>
            <person name="Yee Ngan C."/>
            <person name="Ohm R.A."/>
            <person name="Salamov A.A."/>
            <person name="Grigoriev I.V."/>
            <person name="Spatafora J.W."/>
            <person name="Berbee M.L."/>
        </authorList>
    </citation>
    <scope>NUCLEOTIDE SEQUENCE [LARGE SCALE GENOMIC DNA]</scope>
    <source>
        <strain evidence="2 3">JEL478</strain>
    </source>
</reference>
<gene>
    <name evidence="2" type="ORF">M427DRAFT_56780</name>
</gene>
<organism evidence="2 3">
    <name type="scientific">Gonapodya prolifera (strain JEL478)</name>
    <name type="common">Monoblepharis prolifera</name>
    <dbReference type="NCBI Taxonomy" id="1344416"/>
    <lineage>
        <taxon>Eukaryota</taxon>
        <taxon>Fungi</taxon>
        <taxon>Fungi incertae sedis</taxon>
        <taxon>Chytridiomycota</taxon>
        <taxon>Chytridiomycota incertae sedis</taxon>
        <taxon>Monoblepharidomycetes</taxon>
        <taxon>Monoblepharidales</taxon>
        <taxon>Gonapodyaceae</taxon>
        <taxon>Gonapodya</taxon>
    </lineage>
</organism>
<evidence type="ECO:0000313" key="2">
    <source>
        <dbReference type="EMBL" id="KXS15432.1"/>
    </source>
</evidence>
<protein>
    <submittedName>
        <fullName evidence="2">Uncharacterized protein</fullName>
    </submittedName>
</protein>
<feature type="region of interest" description="Disordered" evidence="1">
    <location>
        <begin position="1"/>
        <end position="24"/>
    </location>
</feature>
<feature type="region of interest" description="Disordered" evidence="1">
    <location>
        <begin position="143"/>
        <end position="164"/>
    </location>
</feature>
<feature type="compositionally biased region" description="Low complexity" evidence="1">
    <location>
        <begin position="150"/>
        <end position="159"/>
    </location>
</feature>
<evidence type="ECO:0000313" key="3">
    <source>
        <dbReference type="Proteomes" id="UP000070544"/>
    </source>
</evidence>
<name>A0A139AF33_GONPJ</name>
<dbReference type="EMBL" id="KQ965762">
    <property type="protein sequence ID" value="KXS15432.1"/>
    <property type="molecule type" value="Genomic_DNA"/>
</dbReference>
<feature type="region of interest" description="Disordered" evidence="1">
    <location>
        <begin position="322"/>
        <end position="342"/>
    </location>
</feature>
<accession>A0A139AF33</accession>
<dbReference type="OrthoDB" id="10622948at2759"/>
<dbReference type="Proteomes" id="UP000070544">
    <property type="component" value="Unassembled WGS sequence"/>
</dbReference>
<dbReference type="AlphaFoldDB" id="A0A139AF33"/>
<keyword evidence="3" id="KW-1185">Reference proteome</keyword>
<feature type="region of interest" description="Disordered" evidence="1">
    <location>
        <begin position="260"/>
        <end position="289"/>
    </location>
</feature>
<proteinExistence type="predicted"/>